<organism evidence="4 5">
    <name type="scientific">Gracilibacillus boraciitolerans JCM 21714</name>
    <dbReference type="NCBI Taxonomy" id="1298598"/>
    <lineage>
        <taxon>Bacteria</taxon>
        <taxon>Bacillati</taxon>
        <taxon>Bacillota</taxon>
        <taxon>Bacilli</taxon>
        <taxon>Bacillales</taxon>
        <taxon>Bacillaceae</taxon>
        <taxon>Gracilibacillus</taxon>
    </lineage>
</organism>
<keyword evidence="3" id="KW-0472">Membrane</keyword>
<evidence type="ECO:0000256" key="3">
    <source>
        <dbReference type="ARBA" id="ARBA00022475"/>
    </source>
</evidence>
<dbReference type="eggNOG" id="COG0598">
    <property type="taxonomic scope" value="Bacteria"/>
</dbReference>
<evidence type="ECO:0000256" key="2">
    <source>
        <dbReference type="ARBA" id="ARBA00022448"/>
    </source>
</evidence>
<dbReference type="Proteomes" id="UP000019102">
    <property type="component" value="Unassembled WGS sequence"/>
</dbReference>
<evidence type="ECO:0000256" key="1">
    <source>
        <dbReference type="ARBA" id="ARBA00004651"/>
    </source>
</evidence>
<dbReference type="GO" id="GO:0050897">
    <property type="term" value="F:cobalt ion binding"/>
    <property type="evidence" value="ECO:0007669"/>
    <property type="project" value="TreeGrafter"/>
</dbReference>
<dbReference type="GO" id="GO:0015087">
    <property type="term" value="F:cobalt ion transmembrane transporter activity"/>
    <property type="evidence" value="ECO:0007669"/>
    <property type="project" value="TreeGrafter"/>
</dbReference>
<keyword evidence="2" id="KW-0813">Transport</keyword>
<comment type="subcellular location">
    <subcellularLocation>
        <location evidence="1">Cell membrane</location>
        <topology evidence="1">Multi-pass membrane protein</topology>
    </subcellularLocation>
</comment>
<dbReference type="GO" id="GO:0005886">
    <property type="term" value="C:plasma membrane"/>
    <property type="evidence" value="ECO:0007669"/>
    <property type="project" value="UniProtKB-SubCell"/>
</dbReference>
<evidence type="ECO:0000313" key="4">
    <source>
        <dbReference type="EMBL" id="GAE94366.1"/>
    </source>
</evidence>
<dbReference type="GO" id="GO:0000287">
    <property type="term" value="F:magnesium ion binding"/>
    <property type="evidence" value="ECO:0007669"/>
    <property type="project" value="TreeGrafter"/>
</dbReference>
<dbReference type="PANTHER" id="PTHR46494:SF1">
    <property type="entry name" value="CORA FAMILY METAL ION TRANSPORTER (EUROFUNG)"/>
    <property type="match status" value="1"/>
</dbReference>
<gene>
    <name evidence="4" type="ORF">JCM21714_3519</name>
</gene>
<dbReference type="EMBL" id="BAVS01000023">
    <property type="protein sequence ID" value="GAE94366.1"/>
    <property type="molecule type" value="Genomic_DNA"/>
</dbReference>
<sequence>MIQIIGVTEECKIENNIFVKDTDFSQYKWFWVDFAEPTDEEIKHLSTTFDFHPLAIEDCIQSLQRPKLDYYANHTFYVAHSVRKKKKKFIKMRSISF</sequence>
<dbReference type="Gene3D" id="3.30.460.20">
    <property type="entry name" value="CorA soluble domain-like"/>
    <property type="match status" value="1"/>
</dbReference>
<dbReference type="Pfam" id="PF01544">
    <property type="entry name" value="CorA"/>
    <property type="match status" value="1"/>
</dbReference>
<comment type="caution">
    <text evidence="4">The sequence shown here is derived from an EMBL/GenBank/DDBJ whole genome shotgun (WGS) entry which is preliminary data.</text>
</comment>
<dbReference type="STRING" id="1298598.JCM21714_3519"/>
<keyword evidence="3" id="KW-1003">Cell membrane</keyword>
<reference evidence="4 5" key="1">
    <citation type="journal article" date="2014" name="Genome Announc.">
        <title>Draft Genome Sequence of the Boron-Tolerant and Moderately Halotolerant Bacterium Gracilibacillus boraciitolerans JCM 21714T.</title>
        <authorList>
            <person name="Ahmed I."/>
            <person name="Oshima K."/>
            <person name="Suda W."/>
            <person name="Kitamura K."/>
            <person name="Iida T."/>
            <person name="Ohmori Y."/>
            <person name="Fujiwara T."/>
            <person name="Hattori M."/>
            <person name="Ohkuma M."/>
        </authorList>
    </citation>
    <scope>NUCLEOTIDE SEQUENCE [LARGE SCALE GENOMIC DNA]</scope>
    <source>
        <strain evidence="4 5">JCM 21714</strain>
    </source>
</reference>
<dbReference type="PANTHER" id="PTHR46494">
    <property type="entry name" value="CORA FAMILY METAL ION TRANSPORTER (EUROFUNG)"/>
    <property type="match status" value="1"/>
</dbReference>
<dbReference type="AlphaFoldDB" id="W4VME6"/>
<dbReference type="GO" id="GO:0015095">
    <property type="term" value="F:magnesium ion transmembrane transporter activity"/>
    <property type="evidence" value="ECO:0007669"/>
    <property type="project" value="TreeGrafter"/>
</dbReference>
<accession>W4VME6</accession>
<dbReference type="InterPro" id="IPR002523">
    <property type="entry name" value="MgTranspt_CorA/ZnTranspt_ZntB"/>
</dbReference>
<proteinExistence type="predicted"/>
<name>W4VME6_9BACI</name>
<dbReference type="InterPro" id="IPR045861">
    <property type="entry name" value="CorA_cytoplasmic_dom"/>
</dbReference>
<evidence type="ECO:0000313" key="5">
    <source>
        <dbReference type="Proteomes" id="UP000019102"/>
    </source>
</evidence>
<keyword evidence="5" id="KW-1185">Reference proteome</keyword>
<dbReference type="SUPFAM" id="SSF143865">
    <property type="entry name" value="CorA soluble domain-like"/>
    <property type="match status" value="1"/>
</dbReference>
<protein>
    <submittedName>
        <fullName evidence="4">Magnesium and cobalt transport protein CorA</fullName>
    </submittedName>
</protein>